<dbReference type="SUPFAM" id="SSF54631">
    <property type="entry name" value="CBS-domain pair"/>
    <property type="match status" value="1"/>
</dbReference>
<dbReference type="InterPro" id="IPR051257">
    <property type="entry name" value="Diverse_CBS-Domain"/>
</dbReference>
<keyword evidence="5" id="KW-1185">Reference proteome</keyword>
<dbReference type="STRING" id="758803.SAMN05421803_106105"/>
<name>A0A1M6JEQ2_9ACTN</name>
<dbReference type="RefSeq" id="WP_073379320.1">
    <property type="nucleotide sequence ID" value="NZ_FQZK01000006.1"/>
</dbReference>
<dbReference type="EMBL" id="FQZK01000006">
    <property type="protein sequence ID" value="SHJ45124.1"/>
    <property type="molecule type" value="Genomic_DNA"/>
</dbReference>
<evidence type="ECO:0000256" key="2">
    <source>
        <dbReference type="PROSITE-ProRule" id="PRU00703"/>
    </source>
</evidence>
<dbReference type="Pfam" id="PF00571">
    <property type="entry name" value="CBS"/>
    <property type="match status" value="2"/>
</dbReference>
<dbReference type="InterPro" id="IPR000644">
    <property type="entry name" value="CBS_dom"/>
</dbReference>
<reference evidence="4 5" key="1">
    <citation type="submission" date="2016-11" db="EMBL/GenBank/DDBJ databases">
        <authorList>
            <person name="Jaros S."/>
            <person name="Januszkiewicz K."/>
            <person name="Wedrychowicz H."/>
        </authorList>
    </citation>
    <scope>NUCLEOTIDE SEQUENCE [LARGE SCALE GENOMIC DNA]</scope>
    <source>
        <strain evidence="4 5">CGMCC 4.5723</strain>
    </source>
</reference>
<dbReference type="AlphaFoldDB" id="A0A1M6JEQ2"/>
<dbReference type="Proteomes" id="UP000184452">
    <property type="component" value="Unassembled WGS sequence"/>
</dbReference>
<proteinExistence type="predicted"/>
<evidence type="ECO:0000313" key="5">
    <source>
        <dbReference type="Proteomes" id="UP000184452"/>
    </source>
</evidence>
<sequence length="214" mass="22352">MLVREVMSRAEPVLAEGMTVREAAVALLEHGAQTAPVVDAQGSLVGIVSEVDLLHGRFVPDPRASALPRPGPSAPAPATVGVVMTRTVVTTTEYGDAAELAERMFHTRLRCVPVLREGRVIGLVTRTDLLRMHTRDDDEVRRGVRAALAEGAPAAGDWAVDVFEGSVRLSRAGAGDHERRLALTVAATVPGVIRVAVGDGAADGYGEGPAAGAR</sequence>
<dbReference type="Gene3D" id="3.10.580.10">
    <property type="entry name" value="CBS-domain"/>
    <property type="match status" value="1"/>
</dbReference>
<dbReference type="PANTHER" id="PTHR43080:SF26">
    <property type="entry name" value="REGULATORY PROTEIN"/>
    <property type="match status" value="1"/>
</dbReference>
<protein>
    <submittedName>
        <fullName evidence="4">CBS domain-containing protein</fullName>
    </submittedName>
</protein>
<evidence type="ECO:0000313" key="4">
    <source>
        <dbReference type="EMBL" id="SHJ45124.1"/>
    </source>
</evidence>
<dbReference type="SMART" id="SM00116">
    <property type="entry name" value="CBS"/>
    <property type="match status" value="2"/>
</dbReference>
<feature type="domain" description="CBS" evidence="3">
    <location>
        <begin position="7"/>
        <end position="65"/>
    </location>
</feature>
<feature type="domain" description="CBS" evidence="3">
    <location>
        <begin position="84"/>
        <end position="139"/>
    </location>
</feature>
<evidence type="ECO:0000256" key="1">
    <source>
        <dbReference type="ARBA" id="ARBA00023122"/>
    </source>
</evidence>
<keyword evidence="1 2" id="KW-0129">CBS domain</keyword>
<dbReference type="PROSITE" id="PS51371">
    <property type="entry name" value="CBS"/>
    <property type="match status" value="2"/>
</dbReference>
<evidence type="ECO:0000259" key="3">
    <source>
        <dbReference type="PROSITE" id="PS51371"/>
    </source>
</evidence>
<dbReference type="InterPro" id="IPR046342">
    <property type="entry name" value="CBS_dom_sf"/>
</dbReference>
<gene>
    <name evidence="4" type="ORF">SAMN05421803_106105</name>
</gene>
<organism evidence="4 5">
    <name type="scientific">Nocardiopsis flavescens</name>
    <dbReference type="NCBI Taxonomy" id="758803"/>
    <lineage>
        <taxon>Bacteria</taxon>
        <taxon>Bacillati</taxon>
        <taxon>Actinomycetota</taxon>
        <taxon>Actinomycetes</taxon>
        <taxon>Streptosporangiales</taxon>
        <taxon>Nocardiopsidaceae</taxon>
        <taxon>Nocardiopsis</taxon>
    </lineage>
</organism>
<accession>A0A1M6JEQ2</accession>
<dbReference type="PANTHER" id="PTHR43080">
    <property type="entry name" value="CBS DOMAIN-CONTAINING PROTEIN CBSX3, MITOCHONDRIAL"/>
    <property type="match status" value="1"/>
</dbReference>
<dbReference type="OrthoDB" id="9799454at2"/>